<proteinExistence type="predicted"/>
<feature type="compositionally biased region" description="Low complexity" evidence="1">
    <location>
        <begin position="73"/>
        <end position="85"/>
    </location>
</feature>
<reference evidence="2 3" key="1">
    <citation type="journal article" date="2019" name="Gigascience">
        <title>Whole-genome sequence of the oriental lung fluke Paragonimus westermani.</title>
        <authorList>
            <person name="Oey H."/>
            <person name="Zakrzewski M."/>
            <person name="Narain K."/>
            <person name="Devi K.R."/>
            <person name="Agatsuma T."/>
            <person name="Nawaratna S."/>
            <person name="Gobert G.N."/>
            <person name="Jones M.K."/>
            <person name="Ragan M.A."/>
            <person name="McManus D.P."/>
            <person name="Krause L."/>
        </authorList>
    </citation>
    <scope>NUCLEOTIDE SEQUENCE [LARGE SCALE GENOMIC DNA]</scope>
    <source>
        <strain evidence="2 3">IND2009</strain>
    </source>
</reference>
<evidence type="ECO:0000313" key="2">
    <source>
        <dbReference type="EMBL" id="KAA3672692.1"/>
    </source>
</evidence>
<feature type="region of interest" description="Disordered" evidence="1">
    <location>
        <begin position="119"/>
        <end position="142"/>
    </location>
</feature>
<protein>
    <submittedName>
        <fullName evidence="2">Uncharacterized protein</fullName>
    </submittedName>
</protein>
<evidence type="ECO:0000313" key="3">
    <source>
        <dbReference type="Proteomes" id="UP000324629"/>
    </source>
</evidence>
<feature type="region of interest" description="Disordered" evidence="1">
    <location>
        <begin position="214"/>
        <end position="238"/>
    </location>
</feature>
<organism evidence="2 3">
    <name type="scientific">Paragonimus westermani</name>
    <dbReference type="NCBI Taxonomy" id="34504"/>
    <lineage>
        <taxon>Eukaryota</taxon>
        <taxon>Metazoa</taxon>
        <taxon>Spiralia</taxon>
        <taxon>Lophotrochozoa</taxon>
        <taxon>Platyhelminthes</taxon>
        <taxon>Trematoda</taxon>
        <taxon>Digenea</taxon>
        <taxon>Plagiorchiida</taxon>
        <taxon>Troglotremata</taxon>
        <taxon>Troglotrematidae</taxon>
        <taxon>Paragonimus</taxon>
    </lineage>
</organism>
<dbReference type="Proteomes" id="UP000324629">
    <property type="component" value="Unassembled WGS sequence"/>
</dbReference>
<sequence length="392" mass="43487">MLIFQPWNGDAESNVFFREGCSAAVSVSGKYAVSSRVYRDAYCQALQDVELNHVNRTSPHMSDTAAPEQDPVSLTSTCSTSHSPSPVRSQVMSPFAASIKRTASAVDISHDFTHGSSLKDFSRRSVQKPSHETSHSQNGPTLYPDYLNPFALNELSDPDSADLNCDVSHVPSKLQTKRVFDCTALQVRLDGDHRRISLEVCDSTTFPTILKQSLSNGSGSCTTHTRSRSHKNPAPPTPVVVHEWQKNLQPTHSGDSPRRDSSHSSLRTNLQLLSSPKGRSSSACLLPGVCLKLRHGNQETKSLIYKRQAPPLPVYGKRAIKADPTDDHMDYAELHEKLYGSNKRINELELEAYKIQQDIHRGNLVPCNSLDLVDTQRDMSRRVFKDPLVVCI</sequence>
<feature type="compositionally biased region" description="Polar residues" evidence="1">
    <location>
        <begin position="214"/>
        <end position="224"/>
    </location>
</feature>
<comment type="caution">
    <text evidence="2">The sequence shown here is derived from an EMBL/GenBank/DDBJ whole genome shotgun (WGS) entry which is preliminary data.</text>
</comment>
<name>A0A5J4NAW3_9TREM</name>
<dbReference type="AlphaFoldDB" id="A0A5J4NAW3"/>
<dbReference type="EMBL" id="QNGE01004642">
    <property type="protein sequence ID" value="KAA3672692.1"/>
    <property type="molecule type" value="Genomic_DNA"/>
</dbReference>
<feature type="region of interest" description="Disordered" evidence="1">
    <location>
        <begin position="58"/>
        <end position="90"/>
    </location>
</feature>
<gene>
    <name evidence="2" type="ORF">DEA37_0015291</name>
</gene>
<accession>A0A5J4NAW3</accession>
<keyword evidence="3" id="KW-1185">Reference proteome</keyword>
<evidence type="ECO:0000256" key="1">
    <source>
        <dbReference type="SAM" id="MobiDB-lite"/>
    </source>
</evidence>